<dbReference type="OrthoDB" id="9807853at2"/>
<protein>
    <submittedName>
        <fullName evidence="2">AAA family ATPase</fullName>
    </submittedName>
</protein>
<dbReference type="Gene3D" id="3.30.950.30">
    <property type="entry name" value="Schlafen, AAA domain"/>
    <property type="match status" value="1"/>
</dbReference>
<dbReference type="PANTHER" id="PTHR30595:SF6">
    <property type="entry name" value="SCHLAFEN ALBA-2 DOMAIN-CONTAINING PROTEIN"/>
    <property type="match status" value="1"/>
</dbReference>
<gene>
    <name evidence="2" type="ORF">HPTL_1673</name>
</gene>
<evidence type="ECO:0000259" key="1">
    <source>
        <dbReference type="Pfam" id="PF04326"/>
    </source>
</evidence>
<dbReference type="InterPro" id="IPR038461">
    <property type="entry name" value="Schlafen_AlbA_2_dom_sf"/>
</dbReference>
<keyword evidence="3" id="KW-1185">Reference proteome</keyword>
<dbReference type="InterPro" id="IPR007421">
    <property type="entry name" value="Schlafen_AlbA_2_dom"/>
</dbReference>
<reference evidence="2 3" key="1">
    <citation type="submission" date="2018-04" db="EMBL/GenBank/DDBJ databases">
        <title>Complete genome sequence of Hydrogenophilus thermoluteolus TH-1.</title>
        <authorList>
            <person name="Arai H."/>
        </authorList>
    </citation>
    <scope>NUCLEOTIDE SEQUENCE [LARGE SCALE GENOMIC DNA]</scope>
    <source>
        <strain evidence="2 3">TH-1</strain>
    </source>
</reference>
<dbReference type="Gene3D" id="3.30.565.60">
    <property type="match status" value="1"/>
</dbReference>
<accession>A0A2Z6DZH3</accession>
<dbReference type="Pfam" id="PF13749">
    <property type="entry name" value="HATPase_c_4"/>
    <property type="match status" value="1"/>
</dbReference>
<dbReference type="AlphaFoldDB" id="A0A2Z6DZH3"/>
<dbReference type="InterPro" id="IPR038475">
    <property type="entry name" value="RecG_C_sf"/>
</dbReference>
<dbReference type="EMBL" id="AP018558">
    <property type="protein sequence ID" value="BBD77931.1"/>
    <property type="molecule type" value="Genomic_DNA"/>
</dbReference>
<proteinExistence type="predicted"/>
<dbReference type="Pfam" id="PF04326">
    <property type="entry name" value="SLFN_AlbA_2"/>
    <property type="match status" value="1"/>
</dbReference>
<dbReference type="PANTHER" id="PTHR30595">
    <property type="entry name" value="GLPR-RELATED TRANSCRIPTIONAL REPRESSOR"/>
    <property type="match status" value="1"/>
</dbReference>
<evidence type="ECO:0000313" key="3">
    <source>
        <dbReference type="Proteomes" id="UP000262004"/>
    </source>
</evidence>
<name>A0A2Z6DZH3_HYDTE</name>
<dbReference type="KEGG" id="htl:HPTL_1673"/>
<evidence type="ECO:0000313" key="2">
    <source>
        <dbReference type="EMBL" id="BBD77931.1"/>
    </source>
</evidence>
<organism evidence="2 3">
    <name type="scientific">Hydrogenophilus thermoluteolus</name>
    <name type="common">Pseudomonas hydrogenothermophila</name>
    <dbReference type="NCBI Taxonomy" id="297"/>
    <lineage>
        <taxon>Bacteria</taxon>
        <taxon>Pseudomonadati</taxon>
        <taxon>Pseudomonadota</taxon>
        <taxon>Hydrogenophilia</taxon>
        <taxon>Hydrogenophilales</taxon>
        <taxon>Hydrogenophilaceae</taxon>
        <taxon>Hydrogenophilus</taxon>
    </lineage>
</organism>
<dbReference type="Proteomes" id="UP000262004">
    <property type="component" value="Chromosome"/>
</dbReference>
<dbReference type="RefSeq" id="WP_119335619.1">
    <property type="nucleotide sequence ID" value="NZ_AP018558.1"/>
</dbReference>
<feature type="domain" description="Schlafen AlbA-2" evidence="1">
    <location>
        <begin position="23"/>
        <end position="144"/>
    </location>
</feature>
<sequence length="571" mass="64584">MKELDEIRSLLDELEHQPADALEGQDLDFKEWNTRSLQDAVALVVEMAVCMANGGGGTVIFGVNDKAVGRSNAILGVPPEIDINRLKKAVYDSTDPKLTPVFQELPVPEGTGRLIVMQIYPGLPPYTDTQGRGKIRIGKDCQPLTGTLRRRIMVETGETDFTATPVSDMPESLVSAAAMERLREAARRENAPDDLLRRPDRELLATLGLIRDGRLLRSGVLLSGTERAIRKHFPGYVWTHLRMVSDTDYSDRADGYDALPIALDRILDRIMADNPITTVPQGLFHFEIRTYPEIALREALLNAFVHADYRIYGPILVKQFRDRLEISNPGGLPGGITPQNILRHEPVPRNPALVDALTRLRLVNRSNLGVRRMYQALLIEGKEPPEILDEGEAVRVIFRASDLSVPFRLFVAQEADKGRILSVEELLTLQYLLRHPEIDTITAARITQQTESDAKETLSRMELDLGYLERGGTGRGTYWRLRADLHRRLSAPGHPERDRRIDWEAAKTRVLSILKQRADRGESGLSNAEIRQITHLDRNQVVRLMRELRQENPQIQEPGRGRWARYEWAKQ</sequence>